<dbReference type="RefSeq" id="WP_009194641.1">
    <property type="nucleotide sequence ID" value="NZ_AODQ01000021.1"/>
</dbReference>
<dbReference type="Proteomes" id="UP000011910">
    <property type="component" value="Unassembled WGS sequence"/>
</dbReference>
<dbReference type="AlphaFoldDB" id="M7NZ60"/>
<protein>
    <submittedName>
        <fullName evidence="2">Uncharacterized protein</fullName>
    </submittedName>
</protein>
<evidence type="ECO:0000256" key="1">
    <source>
        <dbReference type="SAM" id="SignalP"/>
    </source>
</evidence>
<dbReference type="PROSITE" id="PS51257">
    <property type="entry name" value="PROKAR_LIPOPROTEIN"/>
    <property type="match status" value="1"/>
</dbReference>
<feature type="signal peptide" evidence="1">
    <location>
        <begin position="1"/>
        <end position="21"/>
    </location>
</feature>
<keyword evidence="1" id="KW-0732">Signal</keyword>
<accession>M7NZ60</accession>
<dbReference type="eggNOG" id="ENOG5032U02">
    <property type="taxonomic scope" value="Bacteria"/>
</dbReference>
<dbReference type="EMBL" id="AODQ01000021">
    <property type="protein sequence ID" value="EMR03644.1"/>
    <property type="molecule type" value="Genomic_DNA"/>
</dbReference>
<gene>
    <name evidence="2" type="ORF">ADICEAN_01241</name>
</gene>
<proteinExistence type="predicted"/>
<evidence type="ECO:0000313" key="3">
    <source>
        <dbReference type="Proteomes" id="UP000011910"/>
    </source>
</evidence>
<organism evidence="2 3">
    <name type="scientific">Cesiribacter andamanensis AMV16</name>
    <dbReference type="NCBI Taxonomy" id="1279009"/>
    <lineage>
        <taxon>Bacteria</taxon>
        <taxon>Pseudomonadati</taxon>
        <taxon>Bacteroidota</taxon>
        <taxon>Cytophagia</taxon>
        <taxon>Cytophagales</taxon>
        <taxon>Cesiribacteraceae</taxon>
        <taxon>Cesiribacter</taxon>
    </lineage>
</organism>
<keyword evidence="3" id="KW-1185">Reference proteome</keyword>
<comment type="caution">
    <text evidence="2">The sequence shown here is derived from an EMBL/GenBank/DDBJ whole genome shotgun (WGS) entry which is preliminary data.</text>
</comment>
<reference evidence="2 3" key="1">
    <citation type="journal article" date="2013" name="Genome Announc.">
        <title>Draft Genome Sequence of Cesiribacter andamanensis Strain AMV16T, Isolated from a Soil Sample from a Mud Volcano in the Andaman Islands, India.</title>
        <authorList>
            <person name="Shivaji S."/>
            <person name="Ara S."/>
            <person name="Begum Z."/>
            <person name="Srinivas T.N."/>
            <person name="Singh A."/>
            <person name="Kumar Pinnaka A."/>
        </authorList>
    </citation>
    <scope>NUCLEOTIDE SEQUENCE [LARGE SCALE GENOMIC DNA]</scope>
    <source>
        <strain evidence="2 3">AMV16</strain>
    </source>
</reference>
<feature type="chain" id="PRO_5004082396" evidence="1">
    <location>
        <begin position="22"/>
        <end position="221"/>
    </location>
</feature>
<name>M7NZ60_9BACT</name>
<dbReference type="OrthoDB" id="798271at2"/>
<sequence>MKLVKAFCLVLTCAVVLSSCAGSYHQIYPRSLEYSYATAAQAPVTLGYRYDVLSQRGNKKFARKEEKNNIQLMAVQLTNNTSTPLVFGRDIQLTNNNVVVNPLPSGLVHKQLKQQAPLFLLYLLMSPMKVTVTKATNGFVTEQSVYPVGLILGPALGVGNMVVASGNNQKFQAELLQHDLVGRIIQPGETVYGLVGVGHTGYAPLSVRLVDTATSTDQELD</sequence>
<evidence type="ECO:0000313" key="2">
    <source>
        <dbReference type="EMBL" id="EMR03644.1"/>
    </source>
</evidence>